<gene>
    <name evidence="1" type="ORF">EYC80_009253</name>
</gene>
<organism evidence="1 2">
    <name type="scientific">Monilinia laxa</name>
    <name type="common">Brown rot fungus</name>
    <name type="synonym">Sclerotinia laxa</name>
    <dbReference type="NCBI Taxonomy" id="61186"/>
    <lineage>
        <taxon>Eukaryota</taxon>
        <taxon>Fungi</taxon>
        <taxon>Dikarya</taxon>
        <taxon>Ascomycota</taxon>
        <taxon>Pezizomycotina</taxon>
        <taxon>Leotiomycetes</taxon>
        <taxon>Helotiales</taxon>
        <taxon>Sclerotiniaceae</taxon>
        <taxon>Monilinia</taxon>
    </lineage>
</organism>
<dbReference type="OrthoDB" id="3489787at2759"/>
<dbReference type="Proteomes" id="UP000326757">
    <property type="component" value="Unassembled WGS sequence"/>
</dbReference>
<evidence type="ECO:0000313" key="1">
    <source>
        <dbReference type="EMBL" id="KAB8293768.1"/>
    </source>
</evidence>
<dbReference type="EMBL" id="VIGI01000011">
    <property type="protein sequence ID" value="KAB8293768.1"/>
    <property type="molecule type" value="Genomic_DNA"/>
</dbReference>
<name>A0A5N6JXA2_MONLA</name>
<accession>A0A5N6JXA2</accession>
<keyword evidence="2" id="KW-1185">Reference proteome</keyword>
<dbReference type="AlphaFoldDB" id="A0A5N6JXA2"/>
<comment type="caution">
    <text evidence="1">The sequence shown here is derived from an EMBL/GenBank/DDBJ whole genome shotgun (WGS) entry which is preliminary data.</text>
</comment>
<evidence type="ECO:0000313" key="2">
    <source>
        <dbReference type="Proteomes" id="UP000326757"/>
    </source>
</evidence>
<protein>
    <submittedName>
        <fullName evidence="1">Uncharacterized protein</fullName>
    </submittedName>
</protein>
<reference evidence="1 2" key="1">
    <citation type="submission" date="2019-06" db="EMBL/GenBank/DDBJ databases">
        <title>Genome Sequence of the Brown Rot Fungal Pathogen Monilinia laxa.</title>
        <authorList>
            <person name="De Miccolis Angelini R.M."/>
            <person name="Landi L."/>
            <person name="Abate D."/>
            <person name="Pollastro S."/>
            <person name="Romanazzi G."/>
            <person name="Faretra F."/>
        </authorList>
    </citation>
    <scope>NUCLEOTIDE SEQUENCE [LARGE SCALE GENOMIC DNA]</scope>
    <source>
        <strain evidence="1 2">Mlax316</strain>
    </source>
</reference>
<proteinExistence type="predicted"/>
<sequence length="324" mass="37397">MENQVENRLENHWPVVDYIGLVEEINAEYKRSDEPLHAGICYQKCEDLLAFIPEHGYFFIAHTHLILALLKDPKDQNSTSTHIHRASVQLRTIQSLPQNAHRANVLDPLSNNLYPDIALLHQYHALITSIYNEHAQFYSHHKWNELSINKIGKNITEKFKMQVYALPVLDKNGECTGQMRKFKEPILPLMEKSEAEIYKDRCETMDNFWRYMCRELMKGVDGRDVRQLGGAQLVGLGGRGVFEFWAEVKGMWFKSFRGYGGVGKKGDSEALKENCSDCYCGRCMEQAWSQGKVLRKAEQATDESREHQIVGIADTTRCGYQWDF</sequence>